<evidence type="ECO:0000256" key="1">
    <source>
        <dbReference type="ARBA" id="ARBA00010211"/>
    </source>
</evidence>
<sequence length="251" mass="27481">MASSIAQNFIYSGKKIIGIGRNYADVAKELNNPVPKEPFFFLKPTTSYLLSGGKLEIPRGIVAHYEVELGFIIGKTGRDISQANAEDYIAGYTLAVDMTARNLQDQVKKQGLPWSAAKGFDGFTPIRCVYGILLSLLQSAISSNRSSQTFIPKHLIPDPHNLRLSLKINNEIKQNGSTSDMLFRIPRLIEHVSSIMTLEEGDLVLTGTPSGVGSVTPGDRVECSLTDETGKTLATLEFDAVLRQGTYEFQP</sequence>
<dbReference type="GO" id="GO:0005739">
    <property type="term" value="C:mitochondrion"/>
    <property type="evidence" value="ECO:0007669"/>
    <property type="project" value="TreeGrafter"/>
</dbReference>
<dbReference type="Gene3D" id="3.90.850.10">
    <property type="entry name" value="Fumarylacetoacetase-like, C-terminal domain"/>
    <property type="match status" value="1"/>
</dbReference>
<dbReference type="EMBL" id="KN818274">
    <property type="protein sequence ID" value="KIL62221.1"/>
    <property type="molecule type" value="Genomic_DNA"/>
</dbReference>
<keyword evidence="2" id="KW-0479">Metal-binding</keyword>
<evidence type="ECO:0000313" key="5">
    <source>
        <dbReference type="Proteomes" id="UP000054549"/>
    </source>
</evidence>
<dbReference type="PANTHER" id="PTHR11820:SF7">
    <property type="entry name" value="ACYLPYRUVASE FAHD1, MITOCHONDRIAL"/>
    <property type="match status" value="1"/>
</dbReference>
<dbReference type="OrthoDB" id="74910at2759"/>
<evidence type="ECO:0000313" key="4">
    <source>
        <dbReference type="EMBL" id="KIL62221.1"/>
    </source>
</evidence>
<dbReference type="STRING" id="946122.A0A0C2WZC3"/>
<name>A0A0C2WZC3_AMAMK</name>
<organism evidence="4 5">
    <name type="scientific">Amanita muscaria (strain Koide BX008)</name>
    <dbReference type="NCBI Taxonomy" id="946122"/>
    <lineage>
        <taxon>Eukaryota</taxon>
        <taxon>Fungi</taxon>
        <taxon>Dikarya</taxon>
        <taxon>Basidiomycota</taxon>
        <taxon>Agaricomycotina</taxon>
        <taxon>Agaricomycetes</taxon>
        <taxon>Agaricomycetidae</taxon>
        <taxon>Agaricales</taxon>
        <taxon>Pluteineae</taxon>
        <taxon>Amanitaceae</taxon>
        <taxon>Amanita</taxon>
    </lineage>
</organism>
<dbReference type="Pfam" id="PF01557">
    <property type="entry name" value="FAA_hydrolase"/>
    <property type="match status" value="1"/>
</dbReference>
<keyword evidence="5" id="KW-1185">Reference proteome</keyword>
<evidence type="ECO:0000256" key="2">
    <source>
        <dbReference type="ARBA" id="ARBA00022723"/>
    </source>
</evidence>
<reference evidence="4 5" key="1">
    <citation type="submission" date="2014-04" db="EMBL/GenBank/DDBJ databases">
        <title>Evolutionary Origins and Diversification of the Mycorrhizal Mutualists.</title>
        <authorList>
            <consortium name="DOE Joint Genome Institute"/>
            <consortium name="Mycorrhizal Genomics Consortium"/>
            <person name="Kohler A."/>
            <person name="Kuo A."/>
            <person name="Nagy L.G."/>
            <person name="Floudas D."/>
            <person name="Copeland A."/>
            <person name="Barry K.W."/>
            <person name="Cichocki N."/>
            <person name="Veneault-Fourrey C."/>
            <person name="LaButti K."/>
            <person name="Lindquist E.A."/>
            <person name="Lipzen A."/>
            <person name="Lundell T."/>
            <person name="Morin E."/>
            <person name="Murat C."/>
            <person name="Riley R."/>
            <person name="Ohm R."/>
            <person name="Sun H."/>
            <person name="Tunlid A."/>
            <person name="Henrissat B."/>
            <person name="Grigoriev I.V."/>
            <person name="Hibbett D.S."/>
            <person name="Martin F."/>
        </authorList>
    </citation>
    <scope>NUCLEOTIDE SEQUENCE [LARGE SCALE GENOMIC DNA]</scope>
    <source>
        <strain evidence="4 5">Koide BX008</strain>
    </source>
</reference>
<dbReference type="InterPro" id="IPR036663">
    <property type="entry name" value="Fumarylacetoacetase_C_sf"/>
</dbReference>
<dbReference type="SUPFAM" id="SSF56529">
    <property type="entry name" value="FAH"/>
    <property type="match status" value="1"/>
</dbReference>
<comment type="similarity">
    <text evidence="1">Belongs to the FAH family.</text>
</comment>
<accession>A0A0C2WZC3</accession>
<feature type="domain" description="Fumarylacetoacetase-like C-terminal" evidence="3">
    <location>
        <begin position="15"/>
        <end position="226"/>
    </location>
</feature>
<proteinExistence type="inferred from homology"/>
<dbReference type="PANTHER" id="PTHR11820">
    <property type="entry name" value="ACYLPYRUVASE"/>
    <property type="match status" value="1"/>
</dbReference>
<dbReference type="InParanoid" id="A0A0C2WZC3"/>
<dbReference type="Proteomes" id="UP000054549">
    <property type="component" value="Unassembled WGS sequence"/>
</dbReference>
<dbReference type="AlphaFoldDB" id="A0A0C2WZC3"/>
<dbReference type="GO" id="GO:0046872">
    <property type="term" value="F:metal ion binding"/>
    <property type="evidence" value="ECO:0007669"/>
    <property type="project" value="UniProtKB-KW"/>
</dbReference>
<protein>
    <recommendedName>
        <fullName evidence="3">Fumarylacetoacetase-like C-terminal domain-containing protein</fullName>
    </recommendedName>
</protein>
<dbReference type="FunCoup" id="A0A0C2WZC3">
    <property type="interactions" value="315"/>
</dbReference>
<evidence type="ECO:0000259" key="3">
    <source>
        <dbReference type="Pfam" id="PF01557"/>
    </source>
</evidence>
<gene>
    <name evidence="4" type="ORF">M378DRAFT_804123</name>
</gene>
<dbReference type="InterPro" id="IPR011234">
    <property type="entry name" value="Fumarylacetoacetase-like_C"/>
</dbReference>
<dbReference type="GO" id="GO:0018773">
    <property type="term" value="F:acetylpyruvate hydrolase activity"/>
    <property type="evidence" value="ECO:0007669"/>
    <property type="project" value="TreeGrafter"/>
</dbReference>
<dbReference type="HOGENOM" id="CLU_028458_5_0_1"/>